<proteinExistence type="predicted"/>
<dbReference type="RefSeq" id="WP_311843080.1">
    <property type="nucleotide sequence ID" value="NZ_JARPXR010000009.1"/>
</dbReference>
<gene>
    <name evidence="1" type="ORF">P7D17_08755</name>
</gene>
<dbReference type="Proteomes" id="UP001262817">
    <property type="component" value="Unassembled WGS sequence"/>
</dbReference>
<evidence type="ECO:0000313" key="1">
    <source>
        <dbReference type="EMBL" id="MDT2584187.1"/>
    </source>
</evidence>
<dbReference type="EMBL" id="JARPXR010000009">
    <property type="protein sequence ID" value="MDT2584187.1"/>
    <property type="molecule type" value="Genomic_DNA"/>
</dbReference>
<sequence>MRYDTLVTLVFAGNSGKIGTEQTEPEKTKIFSNLSELGAEKSQLVIGNLKDETKVLRTITRYEKPVTYIIVNGSKYNVEKRVNYDKTSTFYIVKQKGSGHG</sequence>
<organism evidence="1 2">
    <name type="scientific">Lactococcus petauri</name>
    <dbReference type="NCBI Taxonomy" id="1940789"/>
    <lineage>
        <taxon>Bacteria</taxon>
        <taxon>Bacillati</taxon>
        <taxon>Bacillota</taxon>
        <taxon>Bacilli</taxon>
        <taxon>Lactobacillales</taxon>
        <taxon>Streptococcaceae</taxon>
        <taxon>Lactococcus</taxon>
    </lineage>
</organism>
<accession>A0AAJ2IVD8</accession>
<evidence type="ECO:0000313" key="2">
    <source>
        <dbReference type="Proteomes" id="UP001262817"/>
    </source>
</evidence>
<name>A0AAJ2IVD8_9LACT</name>
<protein>
    <submittedName>
        <fullName evidence="1">Uncharacterized protein</fullName>
    </submittedName>
</protein>
<dbReference type="AlphaFoldDB" id="A0AAJ2IVD8"/>
<reference evidence="1" key="1">
    <citation type="submission" date="2023-03" db="EMBL/GenBank/DDBJ databases">
        <authorList>
            <person name="Shen W."/>
            <person name="Cai J."/>
        </authorList>
    </citation>
    <scope>NUCLEOTIDE SEQUENCE</scope>
    <source>
        <strain evidence="1">P86-2</strain>
    </source>
</reference>
<comment type="caution">
    <text evidence="1">The sequence shown here is derived from an EMBL/GenBank/DDBJ whole genome shotgun (WGS) entry which is preliminary data.</text>
</comment>